<evidence type="ECO:0000313" key="1">
    <source>
        <dbReference type="EMBL" id="MBR7792347.1"/>
    </source>
</evidence>
<evidence type="ECO:0000313" key="2">
    <source>
        <dbReference type="Proteomes" id="UP000682982"/>
    </source>
</evidence>
<sequence length="163" mass="18530">MMSYEQLREQCAQIAEKMPDFSRDAFGPVQHRIATTIRALPLPEVKQEPIYLIYKCSYPSGVWIVATKEAYERNLKGGWRVRLAYESHPSVEALQKENEQLQSNIQKIQKLLSDDGYAISFQTFGQYRSALIKELKGSTQCRCKELGDFCNGEHHPLCNGGAA</sequence>
<reference evidence="1 2" key="1">
    <citation type="submission" date="2021-04" db="EMBL/GenBank/DDBJ databases">
        <title>novel species isolated from subtropical streams in China.</title>
        <authorList>
            <person name="Lu H."/>
        </authorList>
    </citation>
    <scope>NUCLEOTIDE SEQUENCE [LARGE SCALE GENOMIC DNA]</scope>
    <source>
        <strain evidence="1 2">FT147W</strain>
    </source>
</reference>
<name>A0ABS5H1U0_9BURK</name>
<comment type="caution">
    <text evidence="1">The sequence shown here is derived from an EMBL/GenBank/DDBJ whole genome shotgun (WGS) entry which is preliminary data.</text>
</comment>
<keyword evidence="2" id="KW-1185">Reference proteome</keyword>
<dbReference type="Proteomes" id="UP000682982">
    <property type="component" value="Unassembled WGS sequence"/>
</dbReference>
<protein>
    <submittedName>
        <fullName evidence="1">Uncharacterized protein</fullName>
    </submittedName>
</protein>
<dbReference type="EMBL" id="JAGSPK010000002">
    <property type="protein sequence ID" value="MBR7792347.1"/>
    <property type="molecule type" value="Genomic_DNA"/>
</dbReference>
<gene>
    <name evidence="1" type="ORF">KDM87_07015</name>
</gene>
<proteinExistence type="predicted"/>
<organism evidence="1 2">
    <name type="scientific">Undibacterium rivi</name>
    <dbReference type="NCBI Taxonomy" id="2828729"/>
    <lineage>
        <taxon>Bacteria</taxon>
        <taxon>Pseudomonadati</taxon>
        <taxon>Pseudomonadota</taxon>
        <taxon>Betaproteobacteria</taxon>
        <taxon>Burkholderiales</taxon>
        <taxon>Oxalobacteraceae</taxon>
        <taxon>Undibacterium</taxon>
    </lineage>
</organism>
<accession>A0ABS5H1U0</accession>